<protein>
    <recommendedName>
        <fullName evidence="7">Vacuolar protein 8</fullName>
    </recommendedName>
</protein>
<evidence type="ECO:0000256" key="9">
    <source>
        <dbReference type="SAM" id="MobiDB-lite"/>
    </source>
</evidence>
<dbReference type="Pfam" id="PF00514">
    <property type="entry name" value="Arm"/>
    <property type="match status" value="2"/>
</dbReference>
<dbReference type="PANTHER" id="PTHR47249:SF1">
    <property type="entry name" value="VACUOLAR PROTEIN 8"/>
    <property type="match status" value="1"/>
</dbReference>
<evidence type="ECO:0000256" key="7">
    <source>
        <dbReference type="ARBA" id="ARBA00026209"/>
    </source>
</evidence>
<feature type="repeat" description="ARM" evidence="8">
    <location>
        <begin position="353"/>
        <end position="395"/>
    </location>
</feature>
<dbReference type="Gene3D" id="1.25.10.10">
    <property type="entry name" value="Leucine-rich Repeat Variant"/>
    <property type="match status" value="2"/>
</dbReference>
<feature type="region of interest" description="Disordered" evidence="9">
    <location>
        <begin position="214"/>
        <end position="238"/>
    </location>
</feature>
<gene>
    <name evidence="10" type="primary">VAC8_5</name>
    <name evidence="10" type="ORF">BG011_001244</name>
</gene>
<dbReference type="SUPFAM" id="SSF48371">
    <property type="entry name" value="ARM repeat"/>
    <property type="match status" value="1"/>
</dbReference>
<feature type="repeat" description="ARM" evidence="8">
    <location>
        <begin position="435"/>
        <end position="477"/>
    </location>
</feature>
<evidence type="ECO:0000256" key="3">
    <source>
        <dbReference type="ARBA" id="ARBA00022554"/>
    </source>
</evidence>
<dbReference type="Proteomes" id="UP000726737">
    <property type="component" value="Unassembled WGS sequence"/>
</dbReference>
<dbReference type="InterPro" id="IPR011989">
    <property type="entry name" value="ARM-like"/>
</dbReference>
<reference evidence="10" key="1">
    <citation type="journal article" date="2020" name="Fungal Divers.">
        <title>Resolving the Mortierellaceae phylogeny through synthesis of multi-gene phylogenetics and phylogenomics.</title>
        <authorList>
            <person name="Vandepol N."/>
            <person name="Liber J."/>
            <person name="Desiro A."/>
            <person name="Na H."/>
            <person name="Kennedy M."/>
            <person name="Barry K."/>
            <person name="Grigoriev I.V."/>
            <person name="Miller A.N."/>
            <person name="O'Donnell K."/>
            <person name="Stajich J.E."/>
            <person name="Bonito G."/>
        </authorList>
    </citation>
    <scope>NUCLEOTIDE SEQUENCE</scope>
    <source>
        <strain evidence="10">KOD948</strain>
    </source>
</reference>
<keyword evidence="4" id="KW-0677">Repeat</keyword>
<dbReference type="Pfam" id="PF13646">
    <property type="entry name" value="HEAT_2"/>
    <property type="match status" value="1"/>
</dbReference>
<proteinExistence type="inferred from homology"/>
<feature type="compositionally biased region" description="Polar residues" evidence="9">
    <location>
        <begin position="171"/>
        <end position="182"/>
    </location>
</feature>
<dbReference type="SMART" id="SM00567">
    <property type="entry name" value="EZ_HEAT"/>
    <property type="match status" value="2"/>
</dbReference>
<dbReference type="OrthoDB" id="2419999at2759"/>
<feature type="compositionally biased region" description="Basic residues" evidence="9">
    <location>
        <begin position="742"/>
        <end position="756"/>
    </location>
</feature>
<dbReference type="InterPro" id="IPR016024">
    <property type="entry name" value="ARM-type_fold"/>
</dbReference>
<comment type="subcellular location">
    <subcellularLocation>
        <location evidence="1">Vacuole membrane</location>
        <topology evidence="1">Lipid-anchor</topology>
    </subcellularLocation>
</comment>
<dbReference type="SMART" id="SM00185">
    <property type="entry name" value="ARM"/>
    <property type="match status" value="5"/>
</dbReference>
<evidence type="ECO:0000256" key="4">
    <source>
        <dbReference type="ARBA" id="ARBA00022737"/>
    </source>
</evidence>
<dbReference type="AlphaFoldDB" id="A0A9P6PKE7"/>
<accession>A0A9P6PKE7</accession>
<evidence type="ECO:0000313" key="11">
    <source>
        <dbReference type="Proteomes" id="UP000726737"/>
    </source>
</evidence>
<organism evidence="10 11">
    <name type="scientific">Mortierella polycephala</name>
    <dbReference type="NCBI Taxonomy" id="41804"/>
    <lineage>
        <taxon>Eukaryota</taxon>
        <taxon>Fungi</taxon>
        <taxon>Fungi incertae sedis</taxon>
        <taxon>Mucoromycota</taxon>
        <taxon>Mortierellomycotina</taxon>
        <taxon>Mortierellomycetes</taxon>
        <taxon>Mortierellales</taxon>
        <taxon>Mortierellaceae</taxon>
        <taxon>Mortierella</taxon>
    </lineage>
</organism>
<dbReference type="InterPro" id="IPR004155">
    <property type="entry name" value="PBS_lyase_HEAT"/>
</dbReference>
<evidence type="ECO:0000256" key="2">
    <source>
        <dbReference type="ARBA" id="ARBA00005462"/>
    </source>
</evidence>
<keyword evidence="5" id="KW-0472">Membrane</keyword>
<evidence type="ECO:0000256" key="1">
    <source>
        <dbReference type="ARBA" id="ARBA00004592"/>
    </source>
</evidence>
<evidence type="ECO:0000256" key="6">
    <source>
        <dbReference type="ARBA" id="ARBA00023288"/>
    </source>
</evidence>
<dbReference type="GO" id="GO:0071562">
    <property type="term" value="P:nucleus-vacuole junction assembly"/>
    <property type="evidence" value="ECO:0007669"/>
    <property type="project" value="InterPro"/>
</dbReference>
<feature type="compositionally biased region" description="Polar residues" evidence="9">
    <location>
        <begin position="9"/>
        <end position="20"/>
    </location>
</feature>
<comment type="similarity">
    <text evidence="2">Belongs to the beta-catenin family.</text>
</comment>
<feature type="repeat" description="ARM" evidence="8">
    <location>
        <begin position="478"/>
        <end position="520"/>
    </location>
</feature>
<sequence>MEKKVLRKPSTNDQPSQAFRSSALEEPVYIPTRLDHTEKTERHVILWEDIQQVFKDAQHIMNGSTMVPFVIDRHFKRVVPWRIQYRRGAVLDVILDNPAVAQGSGMNSKSPKLSAYPDTSISAKDEPRPFVAPLADNEKSIQAGDETCFDMQKSQAVPHKPSPHTDREQNSEIGTKSNPALNASDQALEMDTDDDTCSLPELEMLTIADTVLTEASSSATTSNKPTATPLVQDNEDLPEQHRSEKEYEAMLYMMLILESSSCNIKDFAAGDIMRALSILSHSDSIDSQRMAADAFLEIAKAKEHVVTPETLGPLLLLLQSDDTDTLRDALEAVISLTRNDSSNGNKLLIIKLGGLKHIIRALSSVDSEILLNATGCMMNLAVIEKNREIMMVSGSIPPLIRLAQESELEVRQKAVKALSNLAASQENKKELGNTHAIATLISLLDSPDPELQSLAAGAINNIISHDDGNDMFSKSATELITPLTRLLDSVHEEVRRNAVRALGNIAKNGAHTGAIICEGSLGPLLRILQSDQDSDVQVALDCLVKVSAVPSNKVAVVKAGFIGRLANLIDSSKDKSILETSAATLCFLVMDGDQSTILSLYNEGVMSYNKICDTKNVLCTLIALLDSPDTEVPYMSAMMIHALSEQKQSGLPYIPLATSVVDAANMRPFMDVWDTPFDGLRSKTCLRDALIRILKGTNATLQQLAMETICELLEGRSIEMIRIITQCSPIVNAVVHLAKAPVKTHPKKSSKKRAAKKSNVTAKDQEDEKGQLATRASMLLDIIMFCKEGVAQVQ</sequence>
<dbReference type="InterPro" id="IPR045156">
    <property type="entry name" value="Vac8"/>
</dbReference>
<feature type="compositionally biased region" description="Polar residues" evidence="9">
    <location>
        <begin position="214"/>
        <end position="231"/>
    </location>
</feature>
<feature type="region of interest" description="Disordered" evidence="9">
    <location>
        <begin position="151"/>
        <end position="182"/>
    </location>
</feature>
<comment type="caution">
    <text evidence="10">The sequence shown here is derived from an EMBL/GenBank/DDBJ whole genome shotgun (WGS) entry which is preliminary data.</text>
</comment>
<feature type="region of interest" description="Disordered" evidence="9">
    <location>
        <begin position="1"/>
        <end position="22"/>
    </location>
</feature>
<keyword evidence="6" id="KW-0449">Lipoprotein</keyword>
<dbReference type="PANTHER" id="PTHR47249">
    <property type="entry name" value="VACUOLAR PROTEIN 8"/>
    <property type="match status" value="1"/>
</dbReference>
<keyword evidence="11" id="KW-1185">Reference proteome</keyword>
<dbReference type="InterPro" id="IPR000225">
    <property type="entry name" value="Armadillo"/>
</dbReference>
<dbReference type="PROSITE" id="PS50176">
    <property type="entry name" value="ARM_REPEAT"/>
    <property type="match status" value="4"/>
</dbReference>
<dbReference type="GO" id="GO:0005774">
    <property type="term" value="C:vacuolar membrane"/>
    <property type="evidence" value="ECO:0007669"/>
    <property type="project" value="UniProtKB-SubCell"/>
</dbReference>
<keyword evidence="3" id="KW-0926">Vacuole</keyword>
<evidence type="ECO:0000313" key="10">
    <source>
        <dbReference type="EMBL" id="KAG0247588.1"/>
    </source>
</evidence>
<feature type="region of interest" description="Disordered" evidence="9">
    <location>
        <begin position="742"/>
        <end position="768"/>
    </location>
</feature>
<dbReference type="GO" id="GO:0043495">
    <property type="term" value="F:protein-membrane adaptor activity"/>
    <property type="evidence" value="ECO:0007669"/>
    <property type="project" value="InterPro"/>
</dbReference>
<evidence type="ECO:0000256" key="8">
    <source>
        <dbReference type="PROSITE-ProRule" id="PRU00259"/>
    </source>
</evidence>
<feature type="repeat" description="ARM" evidence="8">
    <location>
        <begin position="394"/>
        <end position="436"/>
    </location>
</feature>
<evidence type="ECO:0000256" key="5">
    <source>
        <dbReference type="ARBA" id="ARBA00023136"/>
    </source>
</evidence>
<dbReference type="EMBL" id="JAAAJA010001305">
    <property type="protein sequence ID" value="KAG0247588.1"/>
    <property type="molecule type" value="Genomic_DNA"/>
</dbReference>
<name>A0A9P6PKE7_9FUNG</name>